<feature type="compositionally biased region" description="Low complexity" evidence="1">
    <location>
        <begin position="12"/>
        <end position="21"/>
    </location>
</feature>
<evidence type="ECO:0000256" key="2">
    <source>
        <dbReference type="SAM" id="Phobius"/>
    </source>
</evidence>
<keyword evidence="2" id="KW-0472">Membrane</keyword>
<protein>
    <recommendedName>
        <fullName evidence="5">Cell division protein FtsL</fullName>
    </recommendedName>
</protein>
<proteinExistence type="predicted"/>
<feature type="region of interest" description="Disordered" evidence="1">
    <location>
        <begin position="1"/>
        <end position="62"/>
    </location>
</feature>
<evidence type="ECO:0008006" key="5">
    <source>
        <dbReference type="Google" id="ProtNLM"/>
    </source>
</evidence>
<organism evidence="3 4">
    <name type="scientific">Amycolatopsis minnesotensis</name>
    <dbReference type="NCBI Taxonomy" id="337894"/>
    <lineage>
        <taxon>Bacteria</taxon>
        <taxon>Bacillati</taxon>
        <taxon>Actinomycetota</taxon>
        <taxon>Actinomycetes</taxon>
        <taxon>Pseudonocardiales</taxon>
        <taxon>Pseudonocardiaceae</taxon>
        <taxon>Amycolatopsis</taxon>
    </lineage>
</organism>
<accession>A0ABP5BFM9</accession>
<gene>
    <name evidence="3" type="ORF">GCM10009754_09180</name>
</gene>
<name>A0ABP5BFM9_9PSEU</name>
<evidence type="ECO:0000313" key="4">
    <source>
        <dbReference type="Proteomes" id="UP001501116"/>
    </source>
</evidence>
<keyword evidence="2" id="KW-1133">Transmembrane helix</keyword>
<feature type="region of interest" description="Disordered" evidence="1">
    <location>
        <begin position="168"/>
        <end position="259"/>
    </location>
</feature>
<keyword evidence="2" id="KW-0812">Transmembrane</keyword>
<evidence type="ECO:0000256" key="1">
    <source>
        <dbReference type="SAM" id="MobiDB-lite"/>
    </source>
</evidence>
<dbReference type="Proteomes" id="UP001501116">
    <property type="component" value="Unassembled WGS sequence"/>
</dbReference>
<sequence length="259" mass="27662">MTAPTRPRRRSAQSPAAATRGRAGREASEAALAPEVERPRRRQKEGERSGQRGRTSAAERAYARRAQRADLLQQRVAHPKPQEQRAATGTRLKLRWPRSRASFVVLMMCLLAAGVATTLWLSTQAIADSYRLEQVRKDTAALTERQQQLQRAVAQDESASALSQHARDLGMVPGGDPARIVVNSDGSTRVVGEPKKATGAAATASAPPPPAAAAPGTQRGAVPHEGDQPAVPQDEVSAPPQQQQQPQPPQQGQQANGGQ</sequence>
<dbReference type="RefSeq" id="WP_344413738.1">
    <property type="nucleotide sequence ID" value="NZ_BAAANN010000003.1"/>
</dbReference>
<feature type="transmembrane region" description="Helical" evidence="2">
    <location>
        <begin position="101"/>
        <end position="121"/>
    </location>
</feature>
<keyword evidence="4" id="KW-1185">Reference proteome</keyword>
<feature type="compositionally biased region" description="Low complexity" evidence="1">
    <location>
        <begin position="239"/>
        <end position="259"/>
    </location>
</feature>
<reference evidence="4" key="1">
    <citation type="journal article" date="2019" name="Int. J. Syst. Evol. Microbiol.">
        <title>The Global Catalogue of Microorganisms (GCM) 10K type strain sequencing project: providing services to taxonomists for standard genome sequencing and annotation.</title>
        <authorList>
            <consortium name="The Broad Institute Genomics Platform"/>
            <consortium name="The Broad Institute Genome Sequencing Center for Infectious Disease"/>
            <person name="Wu L."/>
            <person name="Ma J."/>
        </authorList>
    </citation>
    <scope>NUCLEOTIDE SEQUENCE [LARGE SCALE GENOMIC DNA]</scope>
    <source>
        <strain evidence="4">JCM 14545</strain>
    </source>
</reference>
<comment type="caution">
    <text evidence="3">The sequence shown here is derived from an EMBL/GenBank/DDBJ whole genome shotgun (WGS) entry which is preliminary data.</text>
</comment>
<dbReference type="EMBL" id="BAAANN010000003">
    <property type="protein sequence ID" value="GAA1943839.1"/>
    <property type="molecule type" value="Genomic_DNA"/>
</dbReference>
<evidence type="ECO:0000313" key="3">
    <source>
        <dbReference type="EMBL" id="GAA1943839.1"/>
    </source>
</evidence>
<feature type="compositionally biased region" description="Basic residues" evidence="1">
    <location>
        <begin position="1"/>
        <end position="11"/>
    </location>
</feature>